<comment type="caution">
    <text evidence="2">The sequence shown here is derived from an EMBL/GenBank/DDBJ whole genome shotgun (WGS) entry which is preliminary data.</text>
</comment>
<dbReference type="AlphaFoldDB" id="A0AAW4MRL7"/>
<reference evidence="2" key="1">
    <citation type="submission" date="2021-06" db="EMBL/GenBank/DDBJ databases">
        <title>Collection of gut derived symbiotic bacterial strains cultured from healthy donors.</title>
        <authorList>
            <person name="Lin H."/>
            <person name="Littmann E."/>
            <person name="Pamer E.G."/>
        </authorList>
    </citation>
    <scope>NUCLEOTIDE SEQUENCE</scope>
    <source>
        <strain evidence="2">MSK.21.82</strain>
    </source>
</reference>
<sequence length="161" mass="18318">MGALSVFFLMGILSTLFLIFVSLFIGILCTYVVGYLFEGFLVSSLLDTKTYRGWIPFYNKYLLGNITGDHVLGIISSICALPVLIIGYVLFVMDELNYLLFVVFLVILIIGFIVDHIIAYHFLYKRCKYASWLIVLSVITCGFLRPIILFVTKDYNHVSKS</sequence>
<dbReference type="EMBL" id="JAHOEF010000003">
    <property type="protein sequence ID" value="MBV3381832.1"/>
    <property type="molecule type" value="Genomic_DNA"/>
</dbReference>
<evidence type="ECO:0000313" key="2">
    <source>
        <dbReference type="EMBL" id="MBV3381832.1"/>
    </source>
</evidence>
<accession>A0AAW4MRL7</accession>
<evidence type="ECO:0000256" key="1">
    <source>
        <dbReference type="SAM" id="Phobius"/>
    </source>
</evidence>
<keyword evidence="1" id="KW-0812">Transmembrane</keyword>
<evidence type="ECO:0000313" key="3">
    <source>
        <dbReference type="Proteomes" id="UP001196408"/>
    </source>
</evidence>
<gene>
    <name evidence="2" type="ORF">KSV97_01030</name>
</gene>
<feature type="transmembrane region" description="Helical" evidence="1">
    <location>
        <begin position="98"/>
        <end position="123"/>
    </location>
</feature>
<organism evidence="2 3">
    <name type="scientific">Catenibacterium mitsuokai</name>
    <dbReference type="NCBI Taxonomy" id="100886"/>
    <lineage>
        <taxon>Bacteria</taxon>
        <taxon>Bacillati</taxon>
        <taxon>Bacillota</taxon>
        <taxon>Erysipelotrichia</taxon>
        <taxon>Erysipelotrichales</taxon>
        <taxon>Coprobacillaceae</taxon>
        <taxon>Catenibacterium</taxon>
    </lineage>
</organism>
<dbReference type="RefSeq" id="WP_217746930.1">
    <property type="nucleotide sequence ID" value="NZ_JAHOEB010000003.1"/>
</dbReference>
<feature type="transmembrane region" description="Helical" evidence="1">
    <location>
        <begin position="7"/>
        <end position="37"/>
    </location>
</feature>
<proteinExistence type="predicted"/>
<feature type="transmembrane region" description="Helical" evidence="1">
    <location>
        <begin position="129"/>
        <end position="151"/>
    </location>
</feature>
<dbReference type="GeneID" id="301323008"/>
<name>A0AAW4MRL7_9FIRM</name>
<evidence type="ECO:0008006" key="4">
    <source>
        <dbReference type="Google" id="ProtNLM"/>
    </source>
</evidence>
<keyword evidence="1" id="KW-1133">Transmembrane helix</keyword>
<feature type="transmembrane region" description="Helical" evidence="1">
    <location>
        <begin position="71"/>
        <end position="91"/>
    </location>
</feature>
<protein>
    <recommendedName>
        <fullName evidence="4">DUF1772 domain-containing protein</fullName>
    </recommendedName>
</protein>
<dbReference type="Proteomes" id="UP001196408">
    <property type="component" value="Unassembled WGS sequence"/>
</dbReference>
<keyword evidence="1" id="KW-0472">Membrane</keyword>